<proteinExistence type="inferred from homology"/>
<dbReference type="Pfam" id="PF03466">
    <property type="entry name" value="LysR_substrate"/>
    <property type="match status" value="1"/>
</dbReference>
<dbReference type="Proteomes" id="UP000469545">
    <property type="component" value="Unassembled WGS sequence"/>
</dbReference>
<dbReference type="GO" id="GO:0032993">
    <property type="term" value="C:protein-DNA complex"/>
    <property type="evidence" value="ECO:0007669"/>
    <property type="project" value="TreeGrafter"/>
</dbReference>
<dbReference type="GO" id="GO:0003677">
    <property type="term" value="F:DNA binding"/>
    <property type="evidence" value="ECO:0007669"/>
    <property type="project" value="UniProtKB-KW"/>
</dbReference>
<comment type="similarity">
    <text evidence="1">Belongs to the LysR transcriptional regulatory family.</text>
</comment>
<dbReference type="CDD" id="cd08414">
    <property type="entry name" value="PBP2_LTTR_aromatics_like"/>
    <property type="match status" value="1"/>
</dbReference>
<dbReference type="Pfam" id="PF00126">
    <property type="entry name" value="HTH_1"/>
    <property type="match status" value="1"/>
</dbReference>
<name>A0A6N9UFC8_9ACTN</name>
<feature type="domain" description="HTH lysR-type" evidence="5">
    <location>
        <begin position="14"/>
        <end position="71"/>
    </location>
</feature>
<dbReference type="InterPro" id="IPR000847">
    <property type="entry name" value="LysR_HTH_N"/>
</dbReference>
<evidence type="ECO:0000313" key="7">
    <source>
        <dbReference type="Proteomes" id="UP000469545"/>
    </source>
</evidence>
<evidence type="ECO:0000259" key="5">
    <source>
        <dbReference type="PROSITE" id="PS50931"/>
    </source>
</evidence>
<evidence type="ECO:0000256" key="4">
    <source>
        <dbReference type="ARBA" id="ARBA00023163"/>
    </source>
</evidence>
<comment type="caution">
    <text evidence="6">The sequence shown here is derived from an EMBL/GenBank/DDBJ whole genome shotgun (WGS) entry which is preliminary data.</text>
</comment>
<evidence type="ECO:0000256" key="3">
    <source>
        <dbReference type="ARBA" id="ARBA00023125"/>
    </source>
</evidence>
<dbReference type="PROSITE" id="PS50931">
    <property type="entry name" value="HTH_LYSR"/>
    <property type="match status" value="1"/>
</dbReference>
<evidence type="ECO:0000313" key="6">
    <source>
        <dbReference type="EMBL" id="NEB15396.1"/>
    </source>
</evidence>
<dbReference type="FunFam" id="1.10.10.10:FF:000001">
    <property type="entry name" value="LysR family transcriptional regulator"/>
    <property type="match status" value="1"/>
</dbReference>
<dbReference type="SUPFAM" id="SSF46785">
    <property type="entry name" value="Winged helix' DNA-binding domain"/>
    <property type="match status" value="1"/>
</dbReference>
<organism evidence="6 7">
    <name type="scientific">Streptomyces coelicoflavus</name>
    <dbReference type="NCBI Taxonomy" id="285562"/>
    <lineage>
        <taxon>Bacteria</taxon>
        <taxon>Bacillati</taxon>
        <taxon>Actinomycetota</taxon>
        <taxon>Actinomycetes</taxon>
        <taxon>Kitasatosporales</taxon>
        <taxon>Streptomycetaceae</taxon>
        <taxon>Streptomyces</taxon>
    </lineage>
</organism>
<dbReference type="AlphaFoldDB" id="A0A6N9UFC8"/>
<keyword evidence="7" id="KW-1185">Reference proteome</keyword>
<dbReference type="PRINTS" id="PR00039">
    <property type="entry name" value="HTHLYSR"/>
</dbReference>
<evidence type="ECO:0000256" key="1">
    <source>
        <dbReference type="ARBA" id="ARBA00009437"/>
    </source>
</evidence>
<evidence type="ECO:0000256" key="2">
    <source>
        <dbReference type="ARBA" id="ARBA00023015"/>
    </source>
</evidence>
<keyword evidence="3" id="KW-0238">DNA-binding</keyword>
<dbReference type="SUPFAM" id="SSF53850">
    <property type="entry name" value="Periplasmic binding protein-like II"/>
    <property type="match status" value="1"/>
</dbReference>
<keyword evidence="2" id="KW-0805">Transcription regulation</keyword>
<dbReference type="InterPro" id="IPR036390">
    <property type="entry name" value="WH_DNA-bd_sf"/>
</dbReference>
<sequence length="296" mass="32354">MTLPNHLYAQRMNVELRHLRCFLAVAEEGGFTAAAHRLHLAQPTLTRNIRTLEESLGVRLFERTTRRTELTGKGEALREAVVPLLRQLDCALTDLRNGDTLRVGFSWGLPEGLSRLAARFTEATGTGVEFIRCDTPRAGLDTGRADVALLRSAPLPKGLRGVLLYEEPRSAAVPAGWKLAERSELDWAELAGLPLIVNIVSGTTFPDMWPAGSRPVVGSECRNFDEWLEQVAVGLGVGTAPVSAARRYTHPSVRIMPLTGAPTVPAYLTYPSHGAHPQAARFTDHAWRAAEELQPA</sequence>
<dbReference type="Gene3D" id="1.10.10.10">
    <property type="entry name" value="Winged helix-like DNA-binding domain superfamily/Winged helix DNA-binding domain"/>
    <property type="match status" value="1"/>
</dbReference>
<dbReference type="EMBL" id="JAAGMB010000054">
    <property type="protein sequence ID" value="NEB15396.1"/>
    <property type="molecule type" value="Genomic_DNA"/>
</dbReference>
<dbReference type="GO" id="GO:0003700">
    <property type="term" value="F:DNA-binding transcription factor activity"/>
    <property type="evidence" value="ECO:0007669"/>
    <property type="project" value="InterPro"/>
</dbReference>
<keyword evidence="4" id="KW-0804">Transcription</keyword>
<dbReference type="PANTHER" id="PTHR30346:SF17">
    <property type="entry name" value="LYSR FAMILY TRANSCRIPTIONAL REGULATOR"/>
    <property type="match status" value="1"/>
</dbReference>
<accession>A0A6N9UFC8</accession>
<gene>
    <name evidence="6" type="ORF">G3I46_02510</name>
</gene>
<reference evidence="6 7" key="1">
    <citation type="submission" date="2020-01" db="EMBL/GenBank/DDBJ databases">
        <title>Insect and environment-associated Actinomycetes.</title>
        <authorList>
            <person name="Currrie C."/>
            <person name="Chevrette M."/>
            <person name="Carlson C."/>
            <person name="Stubbendieck R."/>
            <person name="Wendt-Pienkowski E."/>
        </authorList>
    </citation>
    <scope>NUCLEOTIDE SEQUENCE [LARGE SCALE GENOMIC DNA]</scope>
    <source>
        <strain evidence="6 7">SID14172</strain>
    </source>
</reference>
<protein>
    <submittedName>
        <fullName evidence="6">LysR family transcriptional regulator</fullName>
    </submittedName>
</protein>
<dbReference type="InterPro" id="IPR005119">
    <property type="entry name" value="LysR_subst-bd"/>
</dbReference>
<dbReference type="PANTHER" id="PTHR30346">
    <property type="entry name" value="TRANSCRIPTIONAL DUAL REGULATOR HCAR-RELATED"/>
    <property type="match status" value="1"/>
</dbReference>
<dbReference type="Gene3D" id="3.40.190.10">
    <property type="entry name" value="Periplasmic binding protein-like II"/>
    <property type="match status" value="2"/>
</dbReference>
<dbReference type="InterPro" id="IPR036388">
    <property type="entry name" value="WH-like_DNA-bd_sf"/>
</dbReference>